<reference evidence="1" key="1">
    <citation type="journal article" date="2020" name="Stud. Mycol.">
        <title>101 Dothideomycetes genomes: a test case for predicting lifestyles and emergence of pathogens.</title>
        <authorList>
            <person name="Haridas S."/>
            <person name="Albert R."/>
            <person name="Binder M."/>
            <person name="Bloem J."/>
            <person name="Labutti K."/>
            <person name="Salamov A."/>
            <person name="Andreopoulos B."/>
            <person name="Baker S."/>
            <person name="Barry K."/>
            <person name="Bills G."/>
            <person name="Bluhm B."/>
            <person name="Cannon C."/>
            <person name="Castanera R."/>
            <person name="Culley D."/>
            <person name="Daum C."/>
            <person name="Ezra D."/>
            <person name="Gonzalez J."/>
            <person name="Henrissat B."/>
            <person name="Kuo A."/>
            <person name="Liang C."/>
            <person name="Lipzen A."/>
            <person name="Lutzoni F."/>
            <person name="Magnuson J."/>
            <person name="Mondo S."/>
            <person name="Nolan M."/>
            <person name="Ohm R."/>
            <person name="Pangilinan J."/>
            <person name="Park H.-J."/>
            <person name="Ramirez L."/>
            <person name="Alfaro M."/>
            <person name="Sun H."/>
            <person name="Tritt A."/>
            <person name="Yoshinaga Y."/>
            <person name="Zwiers L.-H."/>
            <person name="Turgeon B."/>
            <person name="Goodwin S."/>
            <person name="Spatafora J."/>
            <person name="Crous P."/>
            <person name="Grigoriev I."/>
        </authorList>
    </citation>
    <scope>NUCLEOTIDE SEQUENCE</scope>
    <source>
        <strain evidence="1">CBS 119925</strain>
    </source>
</reference>
<protein>
    <submittedName>
        <fullName evidence="1">Uncharacterized protein</fullName>
    </submittedName>
</protein>
<accession>A0A6A6V9N8</accession>
<sequence>MPGQSELRELSVISSCELTGSEWAHIPILLRHLNCWQLRTLDWTVSGDDIHTSDGVSARARVCRASRLFGSASTPPAYCYAEASSGDSVRWKPLWAYSHLRDCGILSFPALDCFNGDTGLPRIQKPLLTKLFPRTSEHLTITVPYAGLVTWLHDLCDVLESYPSLKQIDVQCQWNIGWLPDVAKTAFEEVGERIRSLGVEFYVYVRDDCPSWQWKAKTIWESSWEDGCKSLPWGALLFGEDD</sequence>
<evidence type="ECO:0000313" key="1">
    <source>
        <dbReference type="EMBL" id="KAF2746606.1"/>
    </source>
</evidence>
<dbReference type="EMBL" id="MU006576">
    <property type="protein sequence ID" value="KAF2746606.1"/>
    <property type="molecule type" value="Genomic_DNA"/>
</dbReference>
<dbReference type="AlphaFoldDB" id="A0A6A6V9N8"/>
<name>A0A6A6V9N8_9PLEO</name>
<organism evidence="1 2">
    <name type="scientific">Sporormia fimetaria CBS 119925</name>
    <dbReference type="NCBI Taxonomy" id="1340428"/>
    <lineage>
        <taxon>Eukaryota</taxon>
        <taxon>Fungi</taxon>
        <taxon>Dikarya</taxon>
        <taxon>Ascomycota</taxon>
        <taxon>Pezizomycotina</taxon>
        <taxon>Dothideomycetes</taxon>
        <taxon>Pleosporomycetidae</taxon>
        <taxon>Pleosporales</taxon>
        <taxon>Sporormiaceae</taxon>
        <taxon>Sporormia</taxon>
    </lineage>
</organism>
<keyword evidence="2" id="KW-1185">Reference proteome</keyword>
<gene>
    <name evidence="1" type="ORF">M011DRAFT_459021</name>
</gene>
<dbReference type="Proteomes" id="UP000799440">
    <property type="component" value="Unassembled WGS sequence"/>
</dbReference>
<proteinExistence type="predicted"/>
<evidence type="ECO:0000313" key="2">
    <source>
        <dbReference type="Proteomes" id="UP000799440"/>
    </source>
</evidence>